<proteinExistence type="predicted"/>
<dbReference type="PANTHER" id="PTHR33885:SF3">
    <property type="entry name" value="PHAGE SHOCK PROTEIN C"/>
    <property type="match status" value="1"/>
</dbReference>
<dbReference type="OrthoDB" id="9815286at2"/>
<dbReference type="InterPro" id="IPR007168">
    <property type="entry name" value="Phageshock_PspC_N"/>
</dbReference>
<keyword evidence="5 7" id="KW-0472">Membrane</keyword>
<dbReference type="InterPro" id="IPR052027">
    <property type="entry name" value="PspC"/>
</dbReference>
<dbReference type="Pfam" id="PF04024">
    <property type="entry name" value="PspC"/>
    <property type="match status" value="1"/>
</dbReference>
<keyword evidence="10" id="KW-1185">Reference proteome</keyword>
<name>A0A1T4MB69_9ENTE</name>
<evidence type="ECO:0000259" key="8">
    <source>
        <dbReference type="Pfam" id="PF04024"/>
    </source>
</evidence>
<evidence type="ECO:0000256" key="1">
    <source>
        <dbReference type="ARBA" id="ARBA00004162"/>
    </source>
</evidence>
<dbReference type="STRING" id="263852.SAMN02745116_01027"/>
<sequence>MKKKLTKSSNDIVLTGTLGGIAEYLGVDATILRIVYVIIMVCGIGSPILLYIALVAIIPQSPQKRSSYGFDNPYYKANNVKRPRKDVTNSAPKAKDDDWSDF</sequence>
<evidence type="ECO:0000256" key="4">
    <source>
        <dbReference type="ARBA" id="ARBA00022989"/>
    </source>
</evidence>
<feature type="domain" description="Phage shock protein PspC N-terminal" evidence="8">
    <location>
        <begin position="3"/>
        <end position="60"/>
    </location>
</feature>
<feature type="compositionally biased region" description="Basic and acidic residues" evidence="6">
    <location>
        <begin position="93"/>
        <end position="102"/>
    </location>
</feature>
<dbReference type="GO" id="GO:0005886">
    <property type="term" value="C:plasma membrane"/>
    <property type="evidence" value="ECO:0007669"/>
    <property type="project" value="UniProtKB-SubCell"/>
</dbReference>
<organism evidence="9 10">
    <name type="scientific">Pilibacter termitis</name>
    <dbReference type="NCBI Taxonomy" id="263852"/>
    <lineage>
        <taxon>Bacteria</taxon>
        <taxon>Bacillati</taxon>
        <taxon>Bacillota</taxon>
        <taxon>Bacilli</taxon>
        <taxon>Lactobacillales</taxon>
        <taxon>Enterococcaceae</taxon>
        <taxon>Pilibacter</taxon>
    </lineage>
</organism>
<keyword evidence="3 7" id="KW-0812">Transmembrane</keyword>
<evidence type="ECO:0000256" key="6">
    <source>
        <dbReference type="SAM" id="MobiDB-lite"/>
    </source>
</evidence>
<keyword evidence="2" id="KW-1003">Cell membrane</keyword>
<accession>A0A1T4MB69</accession>
<dbReference type="RefSeq" id="WP_078806951.1">
    <property type="nucleotide sequence ID" value="NZ_FUXI01000009.1"/>
</dbReference>
<dbReference type="PANTHER" id="PTHR33885">
    <property type="entry name" value="PHAGE SHOCK PROTEIN C"/>
    <property type="match status" value="1"/>
</dbReference>
<evidence type="ECO:0000256" key="3">
    <source>
        <dbReference type="ARBA" id="ARBA00022692"/>
    </source>
</evidence>
<evidence type="ECO:0000313" key="9">
    <source>
        <dbReference type="EMBL" id="SJZ64155.1"/>
    </source>
</evidence>
<evidence type="ECO:0000256" key="2">
    <source>
        <dbReference type="ARBA" id="ARBA00022475"/>
    </source>
</evidence>
<evidence type="ECO:0000256" key="5">
    <source>
        <dbReference type="ARBA" id="ARBA00023136"/>
    </source>
</evidence>
<reference evidence="10" key="1">
    <citation type="submission" date="2017-02" db="EMBL/GenBank/DDBJ databases">
        <authorList>
            <person name="Varghese N."/>
            <person name="Submissions S."/>
        </authorList>
    </citation>
    <scope>NUCLEOTIDE SEQUENCE [LARGE SCALE GENOMIC DNA]</scope>
    <source>
        <strain evidence="10">ATCC BAA-1030</strain>
    </source>
</reference>
<evidence type="ECO:0000313" key="10">
    <source>
        <dbReference type="Proteomes" id="UP000190328"/>
    </source>
</evidence>
<comment type="subcellular location">
    <subcellularLocation>
        <location evidence="1">Cell membrane</location>
        <topology evidence="1">Single-pass membrane protein</topology>
    </subcellularLocation>
</comment>
<dbReference type="Proteomes" id="UP000190328">
    <property type="component" value="Unassembled WGS sequence"/>
</dbReference>
<evidence type="ECO:0000256" key="7">
    <source>
        <dbReference type="SAM" id="Phobius"/>
    </source>
</evidence>
<dbReference type="EMBL" id="FUXI01000009">
    <property type="protein sequence ID" value="SJZ64155.1"/>
    <property type="molecule type" value="Genomic_DNA"/>
</dbReference>
<keyword evidence="4 7" id="KW-1133">Transmembrane helix</keyword>
<protein>
    <submittedName>
        <fullName evidence="9">Phage shock protein C (PspC) family protein</fullName>
    </submittedName>
</protein>
<dbReference type="AlphaFoldDB" id="A0A1T4MB69"/>
<feature type="transmembrane region" description="Helical" evidence="7">
    <location>
        <begin position="34"/>
        <end position="58"/>
    </location>
</feature>
<gene>
    <name evidence="9" type="ORF">SAMN02745116_01027</name>
</gene>
<feature type="region of interest" description="Disordered" evidence="6">
    <location>
        <begin position="63"/>
        <end position="102"/>
    </location>
</feature>